<keyword evidence="3 8" id="KW-0812">Transmembrane</keyword>
<dbReference type="InterPro" id="IPR001638">
    <property type="entry name" value="Solute-binding_3/MltF_N"/>
</dbReference>
<gene>
    <name evidence="10" type="ORF">CGL56_01610</name>
</gene>
<dbReference type="AlphaFoldDB" id="A0A2G0CIG4"/>
<comment type="subcellular location">
    <subcellularLocation>
        <location evidence="1">Membrane</location>
        <topology evidence="1">Multi-pass membrane protein</topology>
    </subcellularLocation>
</comment>
<evidence type="ECO:0000256" key="6">
    <source>
        <dbReference type="ARBA" id="ARBA00023136"/>
    </source>
</evidence>
<keyword evidence="4 8" id="KW-1133">Transmembrane helix</keyword>
<protein>
    <recommendedName>
        <fullName evidence="9">Solute-binding protein family 3/N-terminal domain-containing protein</fullName>
    </recommendedName>
</protein>
<dbReference type="PANTHER" id="PTHR11537">
    <property type="entry name" value="VOLTAGE-GATED POTASSIUM CHANNEL"/>
    <property type="match status" value="1"/>
</dbReference>
<dbReference type="SMART" id="SM00062">
    <property type="entry name" value="PBPb"/>
    <property type="match status" value="1"/>
</dbReference>
<dbReference type="SUPFAM" id="SSF81324">
    <property type="entry name" value="Voltage-gated potassium channels"/>
    <property type="match status" value="1"/>
</dbReference>
<dbReference type="PANTHER" id="PTHR11537:SF252">
    <property type="entry name" value="POTASSIUM VOLTAGE-GATED CHANNEL PROTEIN SHAW"/>
    <property type="match status" value="1"/>
</dbReference>
<keyword evidence="2" id="KW-0813">Transport</keyword>
<reference evidence="10 11" key="1">
    <citation type="submission" date="2017-10" db="EMBL/GenBank/DDBJ databases">
        <title>The draft genome sequence of Lewinella marina KCTC 32374.</title>
        <authorList>
            <person name="Wang K."/>
        </authorList>
    </citation>
    <scope>NUCLEOTIDE SEQUENCE [LARGE SCALE GENOMIC DNA]</scope>
    <source>
        <strain evidence="10 11">MKG-38</strain>
    </source>
</reference>
<keyword evidence="5" id="KW-0406">Ion transport</keyword>
<keyword evidence="6 8" id="KW-0472">Membrane</keyword>
<dbReference type="Pfam" id="PF00497">
    <property type="entry name" value="SBP_bac_3"/>
    <property type="match status" value="1"/>
</dbReference>
<dbReference type="PRINTS" id="PR00169">
    <property type="entry name" value="KCHANNEL"/>
</dbReference>
<dbReference type="GO" id="GO:0001508">
    <property type="term" value="P:action potential"/>
    <property type="evidence" value="ECO:0007669"/>
    <property type="project" value="TreeGrafter"/>
</dbReference>
<comment type="caution">
    <text evidence="10">The sequence shown here is derived from an EMBL/GenBank/DDBJ whole genome shotgun (WGS) entry which is preliminary data.</text>
</comment>
<evidence type="ECO:0000256" key="1">
    <source>
        <dbReference type="ARBA" id="ARBA00004141"/>
    </source>
</evidence>
<evidence type="ECO:0000256" key="4">
    <source>
        <dbReference type="ARBA" id="ARBA00022989"/>
    </source>
</evidence>
<evidence type="ECO:0000256" key="2">
    <source>
        <dbReference type="ARBA" id="ARBA00022448"/>
    </source>
</evidence>
<dbReference type="OrthoDB" id="9799090at2"/>
<dbReference type="InterPro" id="IPR028325">
    <property type="entry name" value="VG_K_chnl"/>
</dbReference>
<dbReference type="RefSeq" id="WP_099104752.1">
    <property type="nucleotide sequence ID" value="NZ_JAATJF010000001.1"/>
</dbReference>
<sequence>MAFPRVLLVLLLYFSFSLNLPAQETLRVGVSHAPPYCMSDDGQQWSGMALRLWRQVAEETTTPYELVPVAHQDSLLDRLERGELDVVLLASMSPDKEARVDFLQAFHHTSLGVALPKTNSLWETIRGLFTLQFLYIVLGLSALLFIVGVIVYFLERNSNDDQFGGERSTWQGIGSGFWWAGVTMTTIGYGDKAPRSLPGRAVAMLWMLVALAVTSSLTAAVITAAQSPRFGQFPEALEAKQTGVVAESPADHYLRAAGQSPRTFDTPRKGLQALQHKELDAFVADLTTLRYLVDESRGLSANVEATDSEPEAYAFAVREGSQLREPLEQAVIRITLTRMWREIKNTYDATRNNPHDSRRQ</sequence>
<organism evidence="10 11">
    <name type="scientific">Neolewinella marina</name>
    <dbReference type="NCBI Taxonomy" id="438751"/>
    <lineage>
        <taxon>Bacteria</taxon>
        <taxon>Pseudomonadati</taxon>
        <taxon>Bacteroidota</taxon>
        <taxon>Saprospiria</taxon>
        <taxon>Saprospirales</taxon>
        <taxon>Lewinellaceae</taxon>
        <taxon>Neolewinella</taxon>
    </lineage>
</organism>
<feature type="transmembrane region" description="Helical" evidence="8">
    <location>
        <begin position="133"/>
        <end position="154"/>
    </location>
</feature>
<evidence type="ECO:0000259" key="9">
    <source>
        <dbReference type="SMART" id="SM00062"/>
    </source>
</evidence>
<dbReference type="InterPro" id="IPR013099">
    <property type="entry name" value="K_chnl_dom"/>
</dbReference>
<dbReference type="Gene3D" id="3.40.190.10">
    <property type="entry name" value="Periplasmic binding protein-like II"/>
    <property type="match status" value="2"/>
</dbReference>
<dbReference type="EMBL" id="PDLO01000001">
    <property type="protein sequence ID" value="PHK99773.1"/>
    <property type="molecule type" value="Genomic_DNA"/>
</dbReference>
<name>A0A2G0CIG4_9BACT</name>
<dbReference type="Proteomes" id="UP000226437">
    <property type="component" value="Unassembled WGS sequence"/>
</dbReference>
<keyword evidence="7" id="KW-0407">Ion channel</keyword>
<dbReference type="Gene3D" id="1.10.287.70">
    <property type="match status" value="1"/>
</dbReference>
<evidence type="ECO:0000256" key="8">
    <source>
        <dbReference type="SAM" id="Phobius"/>
    </source>
</evidence>
<feature type="transmembrane region" description="Helical" evidence="8">
    <location>
        <begin position="202"/>
        <end position="225"/>
    </location>
</feature>
<dbReference type="GO" id="GO:0008076">
    <property type="term" value="C:voltage-gated potassium channel complex"/>
    <property type="evidence" value="ECO:0007669"/>
    <property type="project" value="InterPro"/>
</dbReference>
<proteinExistence type="predicted"/>
<dbReference type="GO" id="GO:0005251">
    <property type="term" value="F:delayed rectifier potassium channel activity"/>
    <property type="evidence" value="ECO:0007669"/>
    <property type="project" value="TreeGrafter"/>
</dbReference>
<accession>A0A2G0CIG4</accession>
<evidence type="ECO:0000256" key="7">
    <source>
        <dbReference type="ARBA" id="ARBA00023303"/>
    </source>
</evidence>
<evidence type="ECO:0000313" key="10">
    <source>
        <dbReference type="EMBL" id="PHK99773.1"/>
    </source>
</evidence>
<keyword evidence="11" id="KW-1185">Reference proteome</keyword>
<dbReference type="SUPFAM" id="SSF53850">
    <property type="entry name" value="Periplasmic binding protein-like II"/>
    <property type="match status" value="1"/>
</dbReference>
<evidence type="ECO:0000313" key="11">
    <source>
        <dbReference type="Proteomes" id="UP000226437"/>
    </source>
</evidence>
<dbReference type="Pfam" id="PF07885">
    <property type="entry name" value="Ion_trans_2"/>
    <property type="match status" value="1"/>
</dbReference>
<feature type="domain" description="Solute-binding protein family 3/N-terminal" evidence="9">
    <location>
        <begin position="25"/>
        <end position="354"/>
    </location>
</feature>
<dbReference type="GO" id="GO:0015276">
    <property type="term" value="F:ligand-gated monoatomic ion channel activity"/>
    <property type="evidence" value="ECO:0007669"/>
    <property type="project" value="InterPro"/>
</dbReference>
<evidence type="ECO:0000256" key="3">
    <source>
        <dbReference type="ARBA" id="ARBA00022692"/>
    </source>
</evidence>
<evidence type="ECO:0000256" key="5">
    <source>
        <dbReference type="ARBA" id="ARBA00023065"/>
    </source>
</evidence>